<dbReference type="GeneTree" id="ENSGT00940000153110"/>
<dbReference type="GO" id="GO:0005856">
    <property type="term" value="C:cytoskeleton"/>
    <property type="evidence" value="ECO:0007669"/>
    <property type="project" value="UniProtKB-ARBA"/>
</dbReference>
<evidence type="ECO:0000256" key="1">
    <source>
        <dbReference type="ARBA" id="ARBA00023054"/>
    </source>
</evidence>
<reference evidence="4" key="2">
    <citation type="submission" date="2025-08" db="UniProtKB">
        <authorList>
            <consortium name="Ensembl"/>
        </authorList>
    </citation>
    <scope>IDENTIFICATION</scope>
</reference>
<dbReference type="Proteomes" id="UP000694395">
    <property type="component" value="Chromosome 11"/>
</dbReference>
<dbReference type="Ensembl" id="ENSOMYT00000151881.1">
    <property type="protein sequence ID" value="ENSOMYP00000131172.1"/>
    <property type="gene ID" value="ENSOMYG00000011858.2"/>
</dbReference>
<organism evidence="4 5">
    <name type="scientific">Oncorhynchus mykiss</name>
    <name type="common">Rainbow trout</name>
    <name type="synonym">Salmo gairdneri</name>
    <dbReference type="NCBI Taxonomy" id="8022"/>
    <lineage>
        <taxon>Eukaryota</taxon>
        <taxon>Metazoa</taxon>
        <taxon>Chordata</taxon>
        <taxon>Craniata</taxon>
        <taxon>Vertebrata</taxon>
        <taxon>Euteleostomi</taxon>
        <taxon>Actinopterygii</taxon>
        <taxon>Neopterygii</taxon>
        <taxon>Teleostei</taxon>
        <taxon>Protacanthopterygii</taxon>
        <taxon>Salmoniformes</taxon>
        <taxon>Salmonidae</taxon>
        <taxon>Salmoninae</taxon>
        <taxon>Oncorhynchus</taxon>
    </lineage>
</organism>
<dbReference type="PANTHER" id="PTHR21683">
    <property type="entry name" value="COILED-COIL DOMAIN-CONTAINING PROTEIN 42 LIKE-2-LIKE-RELATED"/>
    <property type="match status" value="1"/>
</dbReference>
<accession>A0A8K9XDM9</accession>
<keyword evidence="1 2" id="KW-0175">Coiled coil</keyword>
<evidence type="ECO:0000259" key="3">
    <source>
        <dbReference type="Pfam" id="PF13863"/>
    </source>
</evidence>
<feature type="coiled-coil region" evidence="2">
    <location>
        <begin position="203"/>
        <end position="230"/>
    </location>
</feature>
<protein>
    <submittedName>
        <fullName evidence="4">Cilia and flagella associated protein 73</fullName>
    </submittedName>
</protein>
<evidence type="ECO:0000313" key="5">
    <source>
        <dbReference type="Proteomes" id="UP000694395"/>
    </source>
</evidence>
<proteinExistence type="predicted"/>
<name>A0A8K9XDM9_ONCMY</name>
<evidence type="ECO:0000256" key="2">
    <source>
        <dbReference type="SAM" id="Coils"/>
    </source>
</evidence>
<evidence type="ECO:0000313" key="4">
    <source>
        <dbReference type="Ensembl" id="ENSOMYP00000131172.1"/>
    </source>
</evidence>
<dbReference type="PANTHER" id="PTHR21683:SF2">
    <property type="entry name" value="COILED-COIL DOMAIN-CONTAINING PROTEIN 42 LIKE-2-LIKE"/>
    <property type="match status" value="1"/>
</dbReference>
<sequence>VCACVRAFLHAYFRAYVCRKVPVRDRGLMSGATRMIEKQREIREVDKQLQTHREEFELKTESLQRRRDEVKKKEEKLKESLLKFDKFLKENDSKRGRGEKKAEKERDAVRQKEGEIEKLKEECAVLEAWRLRLQRRVEKSAFYWTFLEQVLRLYEDVWELLGRFATLLSTKEQLRQRESEVQEQADGQRGALQRHTEQQSCSILQKNNLLSQLQTELDQIRSNALRWENTWYHIQTTAAKETLLLGQIKVVTLNLYHMMGGTTGQEKGVAIDDTETQLKKVSDVIITDFEPLTLIHINPHQLQHPRHPRPTPICIPLQQIYRWCNLNCTPH</sequence>
<dbReference type="InterPro" id="IPR051147">
    <property type="entry name" value="CFAP_domain-containing"/>
</dbReference>
<feature type="domain" description="DUF4200" evidence="3">
    <location>
        <begin position="35"/>
        <end position="151"/>
    </location>
</feature>
<dbReference type="InterPro" id="IPR025252">
    <property type="entry name" value="DUF4200"/>
</dbReference>
<reference evidence="4" key="1">
    <citation type="submission" date="2020-07" db="EMBL/GenBank/DDBJ databases">
        <title>A long reads based de novo assembly of the rainbow trout Arlee double haploid line genome.</title>
        <authorList>
            <person name="Gao G."/>
            <person name="Palti Y."/>
        </authorList>
    </citation>
    <scope>NUCLEOTIDE SEQUENCE [LARGE SCALE GENOMIC DNA]</scope>
</reference>
<feature type="coiled-coil region" evidence="2">
    <location>
        <begin position="35"/>
        <end position="136"/>
    </location>
</feature>
<keyword evidence="5" id="KW-1185">Reference proteome</keyword>
<dbReference type="Pfam" id="PF13863">
    <property type="entry name" value="DUF4200"/>
    <property type="match status" value="1"/>
</dbReference>
<dbReference type="AlphaFoldDB" id="A0A8K9XDM9"/>
<reference evidence="4" key="3">
    <citation type="submission" date="2025-09" db="UniProtKB">
        <authorList>
            <consortium name="Ensembl"/>
        </authorList>
    </citation>
    <scope>IDENTIFICATION</scope>
</reference>